<proteinExistence type="predicted"/>
<organism evidence="1 2">
    <name type="scientific">Aneurinibacillus aneurinilyticus ATCC 12856</name>
    <dbReference type="NCBI Taxonomy" id="649747"/>
    <lineage>
        <taxon>Bacteria</taxon>
        <taxon>Bacillati</taxon>
        <taxon>Bacillota</taxon>
        <taxon>Bacilli</taxon>
        <taxon>Bacillales</taxon>
        <taxon>Paenibacillaceae</taxon>
        <taxon>Aneurinibacillus group</taxon>
        <taxon>Aneurinibacillus</taxon>
    </lineage>
</organism>
<sequence length="493" mass="56204">MEMGKKLIFILVDSFMPHVLQEARNRGSVPALSFLVEQGAYWDRCVTVFPTMSASVDASLSTGAYPEMHGIPGLIWYSRKERRVVNYINGSKSVWRMGMQRCAHDILIGLNETHMHRTVFTLFEELAHHGKTSASLNFAAHRGPRKYRLRKPGLSKIFLAGLPSAQVSGPDICTVGRFIESGFMRSLGWNFHHTMFQRYGLNDRFAIDAVCRLIRKRKLPDLTMIYMPDMDYAYHRKPDNGPQILARVDRHIGRLLNSFGSPEKAIAQCKFIIVGDHGQTRIGVETEATINVAQHFQGMKIAQAECVQPQEDDIVVCNNERMCYFYPLQEGVQKEVIKRLSMDTRIDILAWKERRGVRIGYGKKTLFFAPGKDMRDEYGREWKVEGDLAIADAVPRENPEDSVPILFFRSYPDIFSRLYGALYAQEGEVVVATARPGYEFFTPNDPIHRGGACHGSLHETDSTVSLIITDETAERFERPRIIDLKSYILHKFC</sequence>
<evidence type="ECO:0000313" key="1">
    <source>
        <dbReference type="EMBL" id="ERI08224.1"/>
    </source>
</evidence>
<dbReference type="Pfam" id="PF01663">
    <property type="entry name" value="Phosphodiest"/>
    <property type="match status" value="1"/>
</dbReference>
<dbReference type="Proteomes" id="UP000016511">
    <property type="component" value="Unassembled WGS sequence"/>
</dbReference>
<gene>
    <name evidence="1" type="ORF">HMPREF0083_03705</name>
</gene>
<reference evidence="1 2" key="1">
    <citation type="submission" date="2013-08" db="EMBL/GenBank/DDBJ databases">
        <authorList>
            <person name="Weinstock G."/>
            <person name="Sodergren E."/>
            <person name="Wylie T."/>
            <person name="Fulton L."/>
            <person name="Fulton R."/>
            <person name="Fronick C."/>
            <person name="O'Laughlin M."/>
            <person name="Godfrey J."/>
            <person name="Miner T."/>
            <person name="Herter B."/>
            <person name="Appelbaum E."/>
            <person name="Cordes M."/>
            <person name="Lek S."/>
            <person name="Wollam A."/>
            <person name="Pepin K.H."/>
            <person name="Palsikar V.B."/>
            <person name="Mitreva M."/>
            <person name="Wilson R.K."/>
        </authorList>
    </citation>
    <scope>NUCLEOTIDE SEQUENCE [LARGE SCALE GENOMIC DNA]</scope>
    <source>
        <strain evidence="1 2">ATCC 12856</strain>
    </source>
</reference>
<keyword evidence="2" id="KW-1185">Reference proteome</keyword>
<dbReference type="PANTHER" id="PTHR10151">
    <property type="entry name" value="ECTONUCLEOTIDE PYROPHOSPHATASE/PHOSPHODIESTERASE"/>
    <property type="match status" value="1"/>
</dbReference>
<dbReference type="STRING" id="649747.HMPREF0083_03705"/>
<name>U1WI19_ANEAE</name>
<evidence type="ECO:0000313" key="2">
    <source>
        <dbReference type="Proteomes" id="UP000016511"/>
    </source>
</evidence>
<dbReference type="eggNOG" id="COG1524">
    <property type="taxonomic scope" value="Bacteria"/>
</dbReference>
<dbReference type="GO" id="GO:0016787">
    <property type="term" value="F:hydrolase activity"/>
    <property type="evidence" value="ECO:0007669"/>
    <property type="project" value="UniProtKB-ARBA"/>
</dbReference>
<dbReference type="PATRIC" id="fig|649747.3.peg.3362"/>
<dbReference type="AlphaFoldDB" id="U1WI19"/>
<dbReference type="PANTHER" id="PTHR10151:SF120">
    <property type="entry name" value="BIS(5'-ADENOSYL)-TRIPHOSPHATASE"/>
    <property type="match status" value="1"/>
</dbReference>
<dbReference type="SUPFAM" id="SSF53649">
    <property type="entry name" value="Alkaline phosphatase-like"/>
    <property type="match status" value="1"/>
</dbReference>
<accession>U1WI19</accession>
<dbReference type="HOGENOM" id="CLU_516632_0_0_9"/>
<dbReference type="Gene3D" id="3.40.720.10">
    <property type="entry name" value="Alkaline Phosphatase, subunit A"/>
    <property type="match status" value="1"/>
</dbReference>
<dbReference type="InterPro" id="IPR002591">
    <property type="entry name" value="Phosphodiest/P_Trfase"/>
</dbReference>
<comment type="caution">
    <text evidence="1">The sequence shown here is derived from an EMBL/GenBank/DDBJ whole genome shotgun (WGS) entry which is preliminary data.</text>
</comment>
<dbReference type="EMBL" id="AWSJ01000222">
    <property type="protein sequence ID" value="ERI08224.1"/>
    <property type="molecule type" value="Genomic_DNA"/>
</dbReference>
<protein>
    <submittedName>
        <fullName evidence="1">Type I phosphodiesterase / nucleotide pyrophosphatase</fullName>
    </submittedName>
</protein>
<dbReference type="InterPro" id="IPR017850">
    <property type="entry name" value="Alkaline_phosphatase_core_sf"/>
</dbReference>